<keyword evidence="4" id="KW-1185">Reference proteome</keyword>
<gene>
    <name evidence="3" type="ORF">GCM10008942_11110</name>
</gene>
<name>A0ABN1EEU4_9PROT</name>
<evidence type="ECO:0000313" key="4">
    <source>
        <dbReference type="Proteomes" id="UP001499951"/>
    </source>
</evidence>
<organism evidence="3 4">
    <name type="scientific">Rhizomicrobium electricum</name>
    <dbReference type="NCBI Taxonomy" id="480070"/>
    <lineage>
        <taxon>Bacteria</taxon>
        <taxon>Pseudomonadati</taxon>
        <taxon>Pseudomonadota</taxon>
        <taxon>Alphaproteobacteria</taxon>
        <taxon>Micropepsales</taxon>
        <taxon>Micropepsaceae</taxon>
        <taxon>Rhizomicrobium</taxon>
    </lineage>
</organism>
<reference evidence="3 4" key="1">
    <citation type="journal article" date="2019" name="Int. J. Syst. Evol. Microbiol.">
        <title>The Global Catalogue of Microorganisms (GCM) 10K type strain sequencing project: providing services to taxonomists for standard genome sequencing and annotation.</title>
        <authorList>
            <consortium name="The Broad Institute Genomics Platform"/>
            <consortium name="The Broad Institute Genome Sequencing Center for Infectious Disease"/>
            <person name="Wu L."/>
            <person name="Ma J."/>
        </authorList>
    </citation>
    <scope>NUCLEOTIDE SEQUENCE [LARGE SCALE GENOMIC DNA]</scope>
    <source>
        <strain evidence="3 4">JCM 15089</strain>
    </source>
</reference>
<dbReference type="Gene3D" id="3.10.310.50">
    <property type="match status" value="1"/>
</dbReference>
<dbReference type="RefSeq" id="WP_166933777.1">
    <property type="nucleotide sequence ID" value="NZ_BAAADD010000003.1"/>
</dbReference>
<keyword evidence="1" id="KW-1133">Transmembrane helix</keyword>
<keyword evidence="1" id="KW-0812">Transmembrane</keyword>
<sequence length="191" mass="21179">MQKLNDAQRAKLKEALEAVEKRTSARVAVTTVPISDKYKLYPALYGGLAAFLMGAVLAMFFPHLPLREAFLIVVVAAGAATFLLDFWPLRLAVVPRHAKLWECWELAHRAFASRVLAQNDRKTGILLFVSLGERYVEVVTDRDVDRHIPQSVWDAIIKDFLAEAKQGRVGEALPKAVEACAGALSEHYPPA</sequence>
<dbReference type="PANTHER" id="PTHR30373:SF8">
    <property type="entry name" value="BLL7265 PROTEIN"/>
    <property type="match status" value="1"/>
</dbReference>
<dbReference type="EMBL" id="BAAADD010000003">
    <property type="protein sequence ID" value="GAA0564540.1"/>
    <property type="molecule type" value="Genomic_DNA"/>
</dbReference>
<feature type="transmembrane region" description="Helical" evidence="1">
    <location>
        <begin position="69"/>
        <end position="89"/>
    </location>
</feature>
<feature type="domain" description="TPM" evidence="2">
    <location>
        <begin position="105"/>
        <end position="181"/>
    </location>
</feature>
<proteinExistence type="predicted"/>
<evidence type="ECO:0000256" key="1">
    <source>
        <dbReference type="SAM" id="Phobius"/>
    </source>
</evidence>
<comment type="caution">
    <text evidence="3">The sequence shown here is derived from an EMBL/GenBank/DDBJ whole genome shotgun (WGS) entry which is preliminary data.</text>
</comment>
<accession>A0ABN1EEU4</accession>
<dbReference type="Pfam" id="PF04536">
    <property type="entry name" value="TPM_phosphatase"/>
    <property type="match status" value="1"/>
</dbReference>
<protein>
    <submittedName>
        <fullName evidence="3">TPM domain-containing protein</fullName>
    </submittedName>
</protein>
<feature type="transmembrane region" description="Helical" evidence="1">
    <location>
        <begin position="43"/>
        <end position="63"/>
    </location>
</feature>
<dbReference type="InterPro" id="IPR007621">
    <property type="entry name" value="TPM_dom"/>
</dbReference>
<dbReference type="Proteomes" id="UP001499951">
    <property type="component" value="Unassembled WGS sequence"/>
</dbReference>
<keyword evidence="1" id="KW-0472">Membrane</keyword>
<evidence type="ECO:0000259" key="2">
    <source>
        <dbReference type="Pfam" id="PF04536"/>
    </source>
</evidence>
<evidence type="ECO:0000313" key="3">
    <source>
        <dbReference type="EMBL" id="GAA0564540.1"/>
    </source>
</evidence>
<dbReference type="PANTHER" id="PTHR30373">
    <property type="entry name" value="UPF0603 PROTEIN YGCG"/>
    <property type="match status" value="1"/>
</dbReference>